<evidence type="ECO:0000313" key="3">
    <source>
        <dbReference type="Proteomes" id="UP000216991"/>
    </source>
</evidence>
<sequence>MLRLRPTLPDVLEIAGRRVPLVATRRTTARMVRLKANSVSGAIEISLPPRGGEAAALALLKSHHDWLAAKVATWPRPIPFAPGFIIPIDGAPVLIDWQAGHPRTPALLADRLRLGGPAESLGPRLERWLKARAKADLEAATQRFADQLGRTVARVSVGDPATRWGSCAGWNRPEGARIAYSWRLILAPAFVRHAIAAHEAAHLVHPNHSPAFHALNRALDPRAQDARRWLARHGAALHWVGRPF</sequence>
<evidence type="ECO:0000259" key="1">
    <source>
        <dbReference type="Pfam" id="PF01863"/>
    </source>
</evidence>
<proteinExistence type="predicted"/>
<dbReference type="OrthoDB" id="9795402at2"/>
<organism evidence="2 3">
    <name type="scientific">Sandarakinorhabdus cyanobacteriorum</name>
    <dbReference type="NCBI Taxonomy" id="1981098"/>
    <lineage>
        <taxon>Bacteria</taxon>
        <taxon>Pseudomonadati</taxon>
        <taxon>Pseudomonadota</taxon>
        <taxon>Alphaproteobacteria</taxon>
        <taxon>Sphingomonadales</taxon>
        <taxon>Sphingosinicellaceae</taxon>
        <taxon>Sandarakinorhabdus</taxon>
    </lineage>
</organism>
<dbReference type="EMBL" id="NOXT01000116">
    <property type="protein sequence ID" value="OYQ26751.1"/>
    <property type="molecule type" value="Genomic_DNA"/>
</dbReference>
<protein>
    <recommendedName>
        <fullName evidence="1">YgjP-like metallopeptidase domain-containing protein</fullName>
    </recommendedName>
</protein>
<comment type="caution">
    <text evidence="2">The sequence shown here is derived from an EMBL/GenBank/DDBJ whole genome shotgun (WGS) entry which is preliminary data.</text>
</comment>
<dbReference type="Pfam" id="PF01863">
    <property type="entry name" value="YgjP-like"/>
    <property type="match status" value="1"/>
</dbReference>
<feature type="domain" description="YgjP-like metallopeptidase" evidence="1">
    <location>
        <begin position="40"/>
        <end position="233"/>
    </location>
</feature>
<dbReference type="CDD" id="cd07344">
    <property type="entry name" value="M48_yhfN_like"/>
    <property type="match status" value="1"/>
</dbReference>
<dbReference type="PANTHER" id="PTHR30399">
    <property type="entry name" value="UNCHARACTERIZED PROTEIN YGJP"/>
    <property type="match status" value="1"/>
</dbReference>
<dbReference type="RefSeq" id="WP_094474222.1">
    <property type="nucleotide sequence ID" value="NZ_NOXT01000116.1"/>
</dbReference>
<name>A0A255YC19_9SPHN</name>
<dbReference type="AlphaFoldDB" id="A0A255YC19"/>
<accession>A0A255YC19</accession>
<dbReference type="InterPro" id="IPR002725">
    <property type="entry name" value="YgjP-like_metallopeptidase"/>
</dbReference>
<reference evidence="2 3" key="1">
    <citation type="submission" date="2017-07" db="EMBL/GenBank/DDBJ databases">
        <title>Sandarakinorhabdus cyanobacteriorum sp. nov., a novel bacterium isolated from cyanobacterial aggregates in a eutrophic lake.</title>
        <authorList>
            <person name="Cai H."/>
        </authorList>
    </citation>
    <scope>NUCLEOTIDE SEQUENCE [LARGE SCALE GENOMIC DNA]</scope>
    <source>
        <strain evidence="2 3">TH057</strain>
    </source>
</reference>
<dbReference type="Proteomes" id="UP000216991">
    <property type="component" value="Unassembled WGS sequence"/>
</dbReference>
<dbReference type="Gene3D" id="3.30.2010.10">
    <property type="entry name" value="Metalloproteases ('zincins'), catalytic domain"/>
    <property type="match status" value="1"/>
</dbReference>
<gene>
    <name evidence="2" type="ORF">CHU93_11570</name>
</gene>
<keyword evidence="3" id="KW-1185">Reference proteome</keyword>
<evidence type="ECO:0000313" key="2">
    <source>
        <dbReference type="EMBL" id="OYQ26751.1"/>
    </source>
</evidence>
<dbReference type="InterPro" id="IPR053136">
    <property type="entry name" value="UTP_pyrophosphatase-like"/>
</dbReference>
<dbReference type="PANTHER" id="PTHR30399:SF1">
    <property type="entry name" value="UTP PYROPHOSPHATASE"/>
    <property type="match status" value="1"/>
</dbReference>